<dbReference type="Proteomes" id="UP000078542">
    <property type="component" value="Unassembled WGS sequence"/>
</dbReference>
<dbReference type="AlphaFoldDB" id="A0A195D0V7"/>
<reference evidence="1 2" key="1">
    <citation type="submission" date="2016-03" db="EMBL/GenBank/DDBJ databases">
        <title>Cyphomyrmex costatus WGS genome.</title>
        <authorList>
            <person name="Nygaard S."/>
            <person name="Hu H."/>
            <person name="Boomsma J."/>
            <person name="Zhang G."/>
        </authorList>
    </citation>
    <scope>NUCLEOTIDE SEQUENCE [LARGE SCALE GENOMIC DNA]</scope>
    <source>
        <strain evidence="1">MS0001</strain>
        <tissue evidence="1">Whole body</tissue>
    </source>
</reference>
<organism evidence="1 2">
    <name type="scientific">Cyphomyrmex costatus</name>
    <dbReference type="NCBI Taxonomy" id="456900"/>
    <lineage>
        <taxon>Eukaryota</taxon>
        <taxon>Metazoa</taxon>
        <taxon>Ecdysozoa</taxon>
        <taxon>Arthropoda</taxon>
        <taxon>Hexapoda</taxon>
        <taxon>Insecta</taxon>
        <taxon>Pterygota</taxon>
        <taxon>Neoptera</taxon>
        <taxon>Endopterygota</taxon>
        <taxon>Hymenoptera</taxon>
        <taxon>Apocrita</taxon>
        <taxon>Aculeata</taxon>
        <taxon>Formicoidea</taxon>
        <taxon>Formicidae</taxon>
        <taxon>Myrmicinae</taxon>
        <taxon>Cyphomyrmex</taxon>
    </lineage>
</organism>
<evidence type="ECO:0000313" key="2">
    <source>
        <dbReference type="Proteomes" id="UP000078542"/>
    </source>
</evidence>
<name>A0A195D0V7_9HYME</name>
<sequence length="65" mass="7688">MRLSRIPDYFSESFPRNAISTFDASLFFGMHLCVQSYFIKCSFSETEVMSELTSPYHREIDVMYQ</sequence>
<accession>A0A195D0V7</accession>
<evidence type="ECO:0000313" key="1">
    <source>
        <dbReference type="EMBL" id="KYN06497.1"/>
    </source>
</evidence>
<proteinExistence type="predicted"/>
<dbReference type="EMBL" id="KQ977004">
    <property type="protein sequence ID" value="KYN06497.1"/>
    <property type="molecule type" value="Genomic_DNA"/>
</dbReference>
<protein>
    <submittedName>
        <fullName evidence="1">Uncharacterized protein</fullName>
    </submittedName>
</protein>
<keyword evidence="2" id="KW-1185">Reference proteome</keyword>
<gene>
    <name evidence="1" type="ORF">ALC62_02576</name>
</gene>